<evidence type="ECO:0000256" key="1">
    <source>
        <dbReference type="SAM" id="MobiDB-lite"/>
    </source>
</evidence>
<dbReference type="OrthoDB" id="3596450at2759"/>
<proteinExistence type="predicted"/>
<evidence type="ECO:0000313" key="3">
    <source>
        <dbReference type="Proteomes" id="UP000182658"/>
    </source>
</evidence>
<feature type="region of interest" description="Disordered" evidence="1">
    <location>
        <begin position="67"/>
        <end position="99"/>
    </location>
</feature>
<dbReference type="Proteomes" id="UP000182658">
    <property type="component" value="Unassembled WGS sequence"/>
</dbReference>
<gene>
    <name evidence="2" type="ORF">CONLIGDRAFT_692513</name>
</gene>
<accession>A0A1J7IA70</accession>
<feature type="compositionally biased region" description="Low complexity" evidence="1">
    <location>
        <begin position="79"/>
        <end position="89"/>
    </location>
</feature>
<dbReference type="AlphaFoldDB" id="A0A1J7IA70"/>
<keyword evidence="3" id="KW-1185">Reference proteome</keyword>
<organism evidence="2 3">
    <name type="scientific">Coniochaeta ligniaria NRRL 30616</name>
    <dbReference type="NCBI Taxonomy" id="1408157"/>
    <lineage>
        <taxon>Eukaryota</taxon>
        <taxon>Fungi</taxon>
        <taxon>Dikarya</taxon>
        <taxon>Ascomycota</taxon>
        <taxon>Pezizomycotina</taxon>
        <taxon>Sordariomycetes</taxon>
        <taxon>Sordariomycetidae</taxon>
        <taxon>Coniochaetales</taxon>
        <taxon>Coniochaetaceae</taxon>
        <taxon>Coniochaeta</taxon>
    </lineage>
</organism>
<protein>
    <submittedName>
        <fullName evidence="2">Uncharacterized protein</fullName>
    </submittedName>
</protein>
<reference evidence="2 3" key="1">
    <citation type="submission" date="2016-10" db="EMBL/GenBank/DDBJ databases">
        <title>Draft genome sequence of Coniochaeta ligniaria NRRL30616, a lignocellulolytic fungus for bioabatement of inhibitors in plant biomass hydrolysates.</title>
        <authorList>
            <consortium name="DOE Joint Genome Institute"/>
            <person name="Jimenez D.J."/>
            <person name="Hector R.E."/>
            <person name="Riley R."/>
            <person name="Sun H."/>
            <person name="Grigoriev I.V."/>
            <person name="Van Elsas J.D."/>
            <person name="Nichols N.N."/>
        </authorList>
    </citation>
    <scope>NUCLEOTIDE SEQUENCE [LARGE SCALE GENOMIC DNA]</scope>
    <source>
        <strain evidence="2 3">NRRL 30616</strain>
    </source>
</reference>
<dbReference type="InParanoid" id="A0A1J7IA70"/>
<sequence>MTSPSFHKFPLLPTEIQQHIWWLASQRTQPSHFFTYFDDGDSEQIQLVRADRVIRDTDGCAWNLAVPESDPSSTAGLSRTMTTTRPATTDPHDDDGDGLLLGKYRAGGATTYVTIRPESDLVCVQPLNFDSLDWGVVVMNFGSKLRNLAIEYDESWHGLFHSQVPYSEQERAVSKLLAQIVSDELHSVLHFWFIDYRLKRRPGRPEPTHCGREEFWCSKGRFVQVLWGEPGWDWEFPSNGAHGLVRTLEDREMLIQDLNELDIDAGVDPEADPDDDDYYWVPGLRLDYHVPILGVLAFEPWC</sequence>
<name>A0A1J7IA70_9PEZI</name>
<evidence type="ECO:0000313" key="2">
    <source>
        <dbReference type="EMBL" id="OIW24349.1"/>
    </source>
</evidence>
<dbReference type="EMBL" id="KV875104">
    <property type="protein sequence ID" value="OIW24349.1"/>
    <property type="molecule type" value="Genomic_DNA"/>
</dbReference>